<protein>
    <submittedName>
        <fullName evidence="1">Uncharacterized protein</fullName>
    </submittedName>
</protein>
<dbReference type="RefSeq" id="XP_003288544.1">
    <property type="nucleotide sequence ID" value="XM_003288496.1"/>
</dbReference>
<accession>F0ZMA8</accession>
<dbReference type="AlphaFoldDB" id="F0ZMA8"/>
<keyword evidence="2" id="KW-1185">Reference proteome</keyword>
<dbReference type="KEGG" id="dpp:DICPUDRAFT_152800"/>
<dbReference type="Proteomes" id="UP000001064">
    <property type="component" value="Unassembled WGS sequence"/>
</dbReference>
<dbReference type="GeneID" id="10501978"/>
<organism evidence="1 2">
    <name type="scientific">Dictyostelium purpureum</name>
    <name type="common">Slime mold</name>
    <dbReference type="NCBI Taxonomy" id="5786"/>
    <lineage>
        <taxon>Eukaryota</taxon>
        <taxon>Amoebozoa</taxon>
        <taxon>Evosea</taxon>
        <taxon>Eumycetozoa</taxon>
        <taxon>Dictyostelia</taxon>
        <taxon>Dictyosteliales</taxon>
        <taxon>Dictyosteliaceae</taxon>
        <taxon>Dictyostelium</taxon>
    </lineage>
</organism>
<proteinExistence type="predicted"/>
<gene>
    <name evidence="1" type="ORF">DICPUDRAFT_152800</name>
</gene>
<dbReference type="VEuPathDB" id="AmoebaDB:DICPUDRAFT_152800"/>
<evidence type="ECO:0000313" key="2">
    <source>
        <dbReference type="Proteomes" id="UP000001064"/>
    </source>
</evidence>
<name>F0ZMA8_DICPU</name>
<dbReference type="EMBL" id="GL871078">
    <property type="protein sequence ID" value="EGC34911.1"/>
    <property type="molecule type" value="Genomic_DNA"/>
</dbReference>
<evidence type="ECO:0000313" key="1">
    <source>
        <dbReference type="EMBL" id="EGC34911.1"/>
    </source>
</evidence>
<sequence length="123" mass="14011">MNTFNKRKAINELNQSRGKIVTEELFLVDSDTYARPKNKYYGISLEEVINNEINPSSSVDHVLGKYKDFKFHLVGDSAFFPKDNLNHIVNKGWLATISDSSSSNINTLLKDTLKDDKSWIAIE</sequence>
<dbReference type="InParanoid" id="F0ZMA8"/>
<reference evidence="2" key="1">
    <citation type="journal article" date="2011" name="Genome Biol.">
        <title>Comparative genomics of the social amoebae Dictyostelium discoideum and Dictyostelium purpureum.</title>
        <authorList>
            <consortium name="US DOE Joint Genome Institute (JGI-PGF)"/>
            <person name="Sucgang R."/>
            <person name="Kuo A."/>
            <person name="Tian X."/>
            <person name="Salerno W."/>
            <person name="Parikh A."/>
            <person name="Feasley C.L."/>
            <person name="Dalin E."/>
            <person name="Tu H."/>
            <person name="Huang E."/>
            <person name="Barry K."/>
            <person name="Lindquist E."/>
            <person name="Shapiro H."/>
            <person name="Bruce D."/>
            <person name="Schmutz J."/>
            <person name="Salamov A."/>
            <person name="Fey P."/>
            <person name="Gaudet P."/>
            <person name="Anjard C."/>
            <person name="Babu M.M."/>
            <person name="Basu S."/>
            <person name="Bushmanova Y."/>
            <person name="van der Wel H."/>
            <person name="Katoh-Kurasawa M."/>
            <person name="Dinh C."/>
            <person name="Coutinho P.M."/>
            <person name="Saito T."/>
            <person name="Elias M."/>
            <person name="Schaap P."/>
            <person name="Kay R.R."/>
            <person name="Henrissat B."/>
            <person name="Eichinger L."/>
            <person name="Rivero F."/>
            <person name="Putnam N.H."/>
            <person name="West C.M."/>
            <person name="Loomis W.F."/>
            <person name="Chisholm R.L."/>
            <person name="Shaulsky G."/>
            <person name="Strassmann J.E."/>
            <person name="Queller D.C."/>
            <person name="Kuspa A."/>
            <person name="Grigoriev I.V."/>
        </authorList>
    </citation>
    <scope>NUCLEOTIDE SEQUENCE [LARGE SCALE GENOMIC DNA]</scope>
    <source>
        <strain evidence="2">QSDP1</strain>
    </source>
</reference>